<comment type="caution">
    <text evidence="6">The sequence shown here is derived from an EMBL/GenBank/DDBJ whole genome shotgun (WGS) entry which is preliminary data.</text>
</comment>
<evidence type="ECO:0000313" key="7">
    <source>
        <dbReference type="Proteomes" id="UP001500279"/>
    </source>
</evidence>
<dbReference type="PANTHER" id="PTHR43531:SF14">
    <property type="entry name" value="METHYL-ACCEPTING CHEMOTAXIS PROTEIN I-RELATED"/>
    <property type="match status" value="1"/>
</dbReference>
<organism evidence="6 7">
    <name type="scientific">Ideonella azotifigens</name>
    <dbReference type="NCBI Taxonomy" id="513160"/>
    <lineage>
        <taxon>Bacteria</taxon>
        <taxon>Pseudomonadati</taxon>
        <taxon>Pseudomonadota</taxon>
        <taxon>Betaproteobacteria</taxon>
        <taxon>Burkholderiales</taxon>
        <taxon>Sphaerotilaceae</taxon>
        <taxon>Ideonella</taxon>
    </lineage>
</organism>
<dbReference type="InterPro" id="IPR004089">
    <property type="entry name" value="MCPsignal_dom"/>
</dbReference>
<feature type="domain" description="Methyl-accepting transducer" evidence="5">
    <location>
        <begin position="274"/>
        <end position="503"/>
    </location>
</feature>
<accession>A0ABP3VFV1</accession>
<keyword evidence="3" id="KW-0807">Transducer</keyword>
<dbReference type="PROSITE" id="PS50111">
    <property type="entry name" value="CHEMOTAXIS_TRANSDUC_2"/>
    <property type="match status" value="1"/>
</dbReference>
<evidence type="ECO:0000256" key="2">
    <source>
        <dbReference type="ARBA" id="ARBA00029447"/>
    </source>
</evidence>
<feature type="transmembrane region" description="Helical" evidence="4">
    <location>
        <begin position="190"/>
        <end position="213"/>
    </location>
</feature>
<keyword evidence="4" id="KW-0812">Transmembrane</keyword>
<dbReference type="InterPro" id="IPR051310">
    <property type="entry name" value="MCP_chemotaxis"/>
</dbReference>
<dbReference type="PRINTS" id="PR00260">
    <property type="entry name" value="CHEMTRNSDUCR"/>
</dbReference>
<dbReference type="Gene3D" id="1.10.287.950">
    <property type="entry name" value="Methyl-accepting chemotaxis protein"/>
    <property type="match status" value="1"/>
</dbReference>
<dbReference type="PANTHER" id="PTHR43531">
    <property type="entry name" value="PROTEIN ICFG"/>
    <property type="match status" value="1"/>
</dbReference>
<dbReference type="SUPFAM" id="SSF58104">
    <property type="entry name" value="Methyl-accepting chemotaxis protein (MCP) signaling domain"/>
    <property type="match status" value="1"/>
</dbReference>
<dbReference type="InterPro" id="IPR024478">
    <property type="entry name" value="HlyB_4HB_MCP"/>
</dbReference>
<proteinExistence type="inferred from homology"/>
<protein>
    <submittedName>
        <fullName evidence="6">Methyl-accepting chemotaxis protein</fullName>
    </submittedName>
</protein>
<dbReference type="SMART" id="SM00283">
    <property type="entry name" value="MA"/>
    <property type="match status" value="1"/>
</dbReference>
<dbReference type="EMBL" id="BAAAEW010000025">
    <property type="protein sequence ID" value="GAA0758014.1"/>
    <property type="molecule type" value="Genomic_DNA"/>
</dbReference>
<feature type="transmembrane region" description="Helical" evidence="4">
    <location>
        <begin position="12"/>
        <end position="32"/>
    </location>
</feature>
<comment type="similarity">
    <text evidence="2">Belongs to the methyl-accepting chemotaxis (MCP) protein family.</text>
</comment>
<keyword evidence="4" id="KW-0472">Membrane</keyword>
<dbReference type="RefSeq" id="WP_141284771.1">
    <property type="nucleotide sequence ID" value="NZ_BAAAEW010000025.1"/>
</dbReference>
<dbReference type="CDD" id="cd19411">
    <property type="entry name" value="MCP2201-like_sensor"/>
    <property type="match status" value="1"/>
</dbReference>
<evidence type="ECO:0000259" key="5">
    <source>
        <dbReference type="PROSITE" id="PS50111"/>
    </source>
</evidence>
<dbReference type="Proteomes" id="UP001500279">
    <property type="component" value="Unassembled WGS sequence"/>
</dbReference>
<dbReference type="InterPro" id="IPR047347">
    <property type="entry name" value="YvaQ-like_sensor"/>
</dbReference>
<reference evidence="7" key="1">
    <citation type="journal article" date="2019" name="Int. J. Syst. Evol. Microbiol.">
        <title>The Global Catalogue of Microorganisms (GCM) 10K type strain sequencing project: providing services to taxonomists for standard genome sequencing and annotation.</title>
        <authorList>
            <consortium name="The Broad Institute Genomics Platform"/>
            <consortium name="The Broad Institute Genome Sequencing Center for Infectious Disease"/>
            <person name="Wu L."/>
            <person name="Ma J."/>
        </authorList>
    </citation>
    <scope>NUCLEOTIDE SEQUENCE [LARGE SCALE GENOMIC DNA]</scope>
    <source>
        <strain evidence="7">JCM 15503</strain>
    </source>
</reference>
<dbReference type="Pfam" id="PF12729">
    <property type="entry name" value="4HB_MCP_1"/>
    <property type="match status" value="1"/>
</dbReference>
<dbReference type="InterPro" id="IPR004090">
    <property type="entry name" value="Chemotax_Me-accpt_rcpt"/>
</dbReference>
<keyword evidence="7" id="KW-1185">Reference proteome</keyword>
<keyword evidence="4" id="KW-1133">Transmembrane helix</keyword>
<sequence>MFRKLKTIGGRLAIGFGAISLIALALATFGSLRLRQTADAVSSLVEDDIAKYERVAKVREDINFVARTVRNVTMPGTADGPARPDALNQLHDAQVEIRDLLKELKGSIEGDRGRSLVIAIADAHQAWDAAMDNVLTSTKQGKFEDANEALLTKVRPKQVAFIRALEQLSGLQKELMQASSAKARELASRAASAMMAMAAASLLIACGVGWGLLNLLRRELGGEPSAARKAAQAIGAGELDIPIDVHSGDQSSLMAAMSQMQRGLSHIVTQVRNSSDSIATGSAQIASGNADLSQRTEKQAGNLQQTAASIDELSGTVRNSAVAAGQANELAREAASTATKGGALVSEVVAAMQGIKESSREISEIIAVIDEIASQTNILALNAAVEAARAGEHGRGFAVVAGEVRALAGNSANAARQIKALIESSADRVEAGTRQADEAGAAMNVIVTQVQRVSVMIGEITDAVGQQSAGISEIGDALSQIDQATQQNAALVEQSAAAADSLSMQATRLSDLMSAFRLAA</sequence>
<dbReference type="CDD" id="cd11386">
    <property type="entry name" value="MCP_signal"/>
    <property type="match status" value="1"/>
</dbReference>
<evidence type="ECO:0000256" key="1">
    <source>
        <dbReference type="ARBA" id="ARBA00022481"/>
    </source>
</evidence>
<keyword evidence="1" id="KW-0488">Methylation</keyword>
<gene>
    <name evidence="6" type="ORF">GCM10009107_38100</name>
</gene>
<name>A0ABP3VFV1_9BURK</name>
<evidence type="ECO:0000313" key="6">
    <source>
        <dbReference type="EMBL" id="GAA0758014.1"/>
    </source>
</evidence>
<evidence type="ECO:0000256" key="3">
    <source>
        <dbReference type="PROSITE-ProRule" id="PRU00284"/>
    </source>
</evidence>
<dbReference type="Pfam" id="PF00015">
    <property type="entry name" value="MCPsignal"/>
    <property type="match status" value="1"/>
</dbReference>
<evidence type="ECO:0000256" key="4">
    <source>
        <dbReference type="SAM" id="Phobius"/>
    </source>
</evidence>